<dbReference type="Pfam" id="PF07885">
    <property type="entry name" value="Ion_trans_2"/>
    <property type="match status" value="1"/>
</dbReference>
<protein>
    <recommendedName>
        <fullName evidence="2">Potassium channel domain-containing protein</fullName>
    </recommendedName>
</protein>
<dbReference type="SUPFAM" id="SSF81324">
    <property type="entry name" value="Voltage-gated potassium channels"/>
    <property type="match status" value="1"/>
</dbReference>
<feature type="transmembrane region" description="Helical" evidence="1">
    <location>
        <begin position="20"/>
        <end position="43"/>
    </location>
</feature>
<dbReference type="InterPro" id="IPR013099">
    <property type="entry name" value="K_chnl_dom"/>
</dbReference>
<feature type="transmembrane region" description="Helical" evidence="1">
    <location>
        <begin position="258"/>
        <end position="277"/>
    </location>
</feature>
<organism evidence="3 4">
    <name type="scientific">Rhizoclosmatium globosum</name>
    <dbReference type="NCBI Taxonomy" id="329046"/>
    <lineage>
        <taxon>Eukaryota</taxon>
        <taxon>Fungi</taxon>
        <taxon>Fungi incertae sedis</taxon>
        <taxon>Chytridiomycota</taxon>
        <taxon>Chytridiomycota incertae sedis</taxon>
        <taxon>Chytridiomycetes</taxon>
        <taxon>Chytridiales</taxon>
        <taxon>Chytriomycetaceae</taxon>
        <taxon>Rhizoclosmatium</taxon>
    </lineage>
</organism>
<feature type="transmembrane region" description="Helical" evidence="1">
    <location>
        <begin position="318"/>
        <end position="338"/>
    </location>
</feature>
<dbReference type="AlphaFoldDB" id="A0A1Y2C2J3"/>
<evidence type="ECO:0000313" key="3">
    <source>
        <dbReference type="EMBL" id="ORY41263.1"/>
    </source>
</evidence>
<proteinExistence type="predicted"/>
<evidence type="ECO:0000256" key="1">
    <source>
        <dbReference type="SAM" id="Phobius"/>
    </source>
</evidence>
<feature type="domain" description="Potassium channel" evidence="2">
    <location>
        <begin position="394"/>
        <end position="467"/>
    </location>
</feature>
<evidence type="ECO:0000259" key="2">
    <source>
        <dbReference type="Pfam" id="PF07885"/>
    </source>
</evidence>
<comment type="caution">
    <text evidence="3">The sequence shown here is derived from an EMBL/GenBank/DDBJ whole genome shotgun (WGS) entry which is preliminary data.</text>
</comment>
<dbReference type="EMBL" id="MCGO01000032">
    <property type="protein sequence ID" value="ORY41263.1"/>
    <property type="molecule type" value="Genomic_DNA"/>
</dbReference>
<dbReference type="OrthoDB" id="2156486at2759"/>
<name>A0A1Y2C2J3_9FUNG</name>
<evidence type="ECO:0000313" key="4">
    <source>
        <dbReference type="Proteomes" id="UP000193642"/>
    </source>
</evidence>
<keyword evidence="4" id="KW-1185">Reference proteome</keyword>
<keyword evidence="1" id="KW-1133">Transmembrane helix</keyword>
<dbReference type="Proteomes" id="UP000193642">
    <property type="component" value="Unassembled WGS sequence"/>
</dbReference>
<feature type="transmembrane region" description="Helical" evidence="1">
    <location>
        <begin position="444"/>
        <end position="463"/>
    </location>
</feature>
<keyword evidence="1" id="KW-0812">Transmembrane</keyword>
<feature type="transmembrane region" description="Helical" evidence="1">
    <location>
        <begin position="165"/>
        <end position="187"/>
    </location>
</feature>
<feature type="transmembrane region" description="Helical" evidence="1">
    <location>
        <begin position="199"/>
        <end position="221"/>
    </location>
</feature>
<gene>
    <name evidence="3" type="ORF">BCR33DRAFT_718905</name>
</gene>
<keyword evidence="1" id="KW-0472">Membrane</keyword>
<reference evidence="3 4" key="1">
    <citation type="submission" date="2016-07" db="EMBL/GenBank/DDBJ databases">
        <title>Pervasive Adenine N6-methylation of Active Genes in Fungi.</title>
        <authorList>
            <consortium name="DOE Joint Genome Institute"/>
            <person name="Mondo S.J."/>
            <person name="Dannebaum R.O."/>
            <person name="Kuo R.C."/>
            <person name="Labutti K."/>
            <person name="Haridas S."/>
            <person name="Kuo A."/>
            <person name="Salamov A."/>
            <person name="Ahrendt S.R."/>
            <person name="Lipzen A."/>
            <person name="Sullivan W."/>
            <person name="Andreopoulos W.B."/>
            <person name="Clum A."/>
            <person name="Lindquist E."/>
            <person name="Daum C."/>
            <person name="Ramamoorthy G.K."/>
            <person name="Gryganskyi A."/>
            <person name="Culley D."/>
            <person name="Magnuson J.K."/>
            <person name="James T.Y."/>
            <person name="O'Malley M.A."/>
            <person name="Stajich J.E."/>
            <person name="Spatafora J.W."/>
            <person name="Visel A."/>
            <person name="Grigoriev I.V."/>
        </authorList>
    </citation>
    <scope>NUCLEOTIDE SEQUENCE [LARGE SCALE GENOMIC DNA]</scope>
    <source>
        <strain evidence="3 4">JEL800</strain>
    </source>
</reference>
<dbReference type="Gene3D" id="1.10.287.70">
    <property type="match status" value="1"/>
</dbReference>
<accession>A0A1Y2C2J3</accession>
<feature type="transmembrane region" description="Helical" evidence="1">
    <location>
        <begin position="379"/>
        <end position="409"/>
    </location>
</feature>
<sequence length="499" mass="56535">MRGRTPIFADVPIPPILDPLVIAATVSFILSFLVFHYDLLLVTRDMNIFKRARTAYFAHLIKFTQRTPLIATSVFWTGDVEEVDVRGSSMSRNQSKVAPKHVLSLAYSLQTTGRGLMELLQEDSIQNDLDEISTIVAALISFCEANAVKLKPPPVFQYSQRQTKLNYAVCILFTLTTAILFTAASHLIENEIEESKGTILLGLGGATLHIVNFITWVIFLLQAKCAYDAFQYMKQRQNAIGEVEFSMGDLEKMRNSQIFPIAVYSFMIVMHVSIYMLCKLEGMSFRWAEQWYYSTVSGIGFVLRDADSYMGKVYTQTIGVYGFLHLFLILTIGAGLLLDRLHIRMEVIVSRLNTQTMKVERRSVVGRVSSKLTKLRSNWMPWIATNPITVVTVLIFLLWATGTIGFAFFEGWDYNDASFFSVNVLLTEGYSIVYPNTSMGRIFLYYYILATAGIWACGLGIVFDKLQNSHVQIVKRPPMQRMSELVQSQRDSNSSLNRL</sequence>